<dbReference type="RefSeq" id="YP_004940052.1">
    <property type="nucleotide sequence ID" value="NC_016447.1"/>
</dbReference>
<feature type="region of interest" description="Disordered" evidence="1">
    <location>
        <begin position="135"/>
        <end position="170"/>
    </location>
</feature>
<reference evidence="2" key="1">
    <citation type="submission" date="2011-12" db="EMBL/GenBank/DDBJ databases">
        <title>Comparative genomics of primate cytomegaloviruses.</title>
        <authorList>
            <person name="Davison A.J."/>
            <person name="Holton M."/>
            <person name="Dolan A."/>
            <person name="Dargan D.J."/>
            <person name="Gatherer D."/>
            <person name="Hayward G.S."/>
        </authorList>
    </citation>
    <scope>NUCLEOTIDE SEQUENCE [LARGE SCALE GENOMIC DNA]</scope>
    <source>
        <strain evidence="2">S34E</strain>
    </source>
</reference>
<name>G8XUA1_9BETA</name>
<dbReference type="OrthoDB" id="10614at10239"/>
<proteinExistence type="predicted"/>
<dbReference type="Proteomes" id="UP000113968">
    <property type="component" value="Segment"/>
</dbReference>
<organism evidence="2 3">
    <name type="scientific">Aotine betaherpesvirus 1</name>
    <dbReference type="NCBI Taxonomy" id="50290"/>
    <lineage>
        <taxon>Viruses</taxon>
        <taxon>Duplodnaviria</taxon>
        <taxon>Heunggongvirae</taxon>
        <taxon>Peploviricota</taxon>
        <taxon>Herviviricetes</taxon>
        <taxon>Herpesvirales</taxon>
        <taxon>Orthoherpesviridae</taxon>
        <taxon>Betaherpesvirinae</taxon>
        <taxon>Cytomegalovirus</taxon>
        <taxon>Cytomegalovirus aotinebeta1</taxon>
    </lineage>
</organism>
<evidence type="ECO:0000256" key="1">
    <source>
        <dbReference type="SAM" id="MobiDB-lite"/>
    </source>
</evidence>
<gene>
    <name evidence="2" type="primary">UL26</name>
</gene>
<dbReference type="GeneID" id="11464100"/>
<evidence type="ECO:0000313" key="3">
    <source>
        <dbReference type="Proteomes" id="UP000113968"/>
    </source>
</evidence>
<keyword evidence="3" id="KW-1185">Reference proteome</keyword>
<dbReference type="KEGG" id="vg:11464100"/>
<dbReference type="InterPro" id="IPR003360">
    <property type="entry name" value="US22-like"/>
</dbReference>
<sequence>MEGAGEECPLIINGQTIADFVKENCDRSFDLSWPSGFTLLVGTLQDTILTTRDYHFWRGLPQMEGRLQIIGTVGRRQSMAWDRRIAGVAGSGRVYLYEIHEQSYVGLAAGSLKELLSAGIRRDYFNNVRDAIQQRARQMSERTTRTARKRRAESSPSSSPLPSTSSGVTSVERAVVRRLHLEGEELTDSMFVEGTMSSSLPC</sequence>
<evidence type="ECO:0000313" key="2">
    <source>
        <dbReference type="EMBL" id="AEV80732.1"/>
    </source>
</evidence>
<accession>G8XUA1</accession>
<dbReference type="EMBL" id="FJ483970">
    <property type="protein sequence ID" value="AEV80732.1"/>
    <property type="molecule type" value="Genomic_DNA"/>
</dbReference>
<protein>
    <submittedName>
        <fullName evidence="2">Tegument protein UL26</fullName>
    </submittedName>
</protein>
<dbReference type="Pfam" id="PF02393">
    <property type="entry name" value="US22"/>
    <property type="match status" value="1"/>
</dbReference>
<feature type="compositionally biased region" description="Low complexity" evidence="1">
    <location>
        <begin position="154"/>
        <end position="166"/>
    </location>
</feature>